<dbReference type="Proteomes" id="UP001237448">
    <property type="component" value="Unassembled WGS sequence"/>
</dbReference>
<dbReference type="InterPro" id="IPR028082">
    <property type="entry name" value="Peripla_BP_I"/>
</dbReference>
<organism evidence="5 6">
    <name type="scientific">Labrys monachus</name>
    <dbReference type="NCBI Taxonomy" id="217067"/>
    <lineage>
        <taxon>Bacteria</taxon>
        <taxon>Pseudomonadati</taxon>
        <taxon>Pseudomonadota</taxon>
        <taxon>Alphaproteobacteria</taxon>
        <taxon>Hyphomicrobiales</taxon>
        <taxon>Xanthobacteraceae</taxon>
        <taxon>Labrys</taxon>
    </lineage>
</organism>
<dbReference type="EMBL" id="JAUSVK010000001">
    <property type="protein sequence ID" value="MDQ0395891.1"/>
    <property type="molecule type" value="Genomic_DNA"/>
</dbReference>
<keyword evidence="3" id="KW-0804">Transcription</keyword>
<accession>A0ABU0FMR2</accession>
<name>A0ABU0FMR2_9HYPH</name>
<dbReference type="PROSITE" id="PS50932">
    <property type="entry name" value="HTH_LACI_2"/>
    <property type="match status" value="1"/>
</dbReference>
<evidence type="ECO:0000313" key="6">
    <source>
        <dbReference type="Proteomes" id="UP001237448"/>
    </source>
</evidence>
<dbReference type="InterPro" id="IPR046335">
    <property type="entry name" value="LacI/GalR-like_sensor"/>
</dbReference>
<evidence type="ECO:0000259" key="4">
    <source>
        <dbReference type="PROSITE" id="PS50932"/>
    </source>
</evidence>
<keyword evidence="2 5" id="KW-0238">DNA-binding</keyword>
<gene>
    <name evidence="5" type="ORF">J3R73_005683</name>
</gene>
<dbReference type="SUPFAM" id="SSF47413">
    <property type="entry name" value="lambda repressor-like DNA-binding domains"/>
    <property type="match status" value="1"/>
</dbReference>
<dbReference type="Gene3D" id="1.10.260.40">
    <property type="entry name" value="lambda repressor-like DNA-binding domains"/>
    <property type="match status" value="1"/>
</dbReference>
<proteinExistence type="predicted"/>
<feature type="domain" description="HTH lacI-type" evidence="4">
    <location>
        <begin position="1"/>
        <end position="42"/>
    </location>
</feature>
<reference evidence="5 6" key="1">
    <citation type="submission" date="2023-07" db="EMBL/GenBank/DDBJ databases">
        <title>Genomic Encyclopedia of Type Strains, Phase IV (KMG-IV): sequencing the most valuable type-strain genomes for metagenomic binning, comparative biology and taxonomic classification.</title>
        <authorList>
            <person name="Goeker M."/>
        </authorList>
    </citation>
    <scope>NUCLEOTIDE SEQUENCE [LARGE SCALE GENOMIC DNA]</scope>
    <source>
        <strain evidence="5 6">DSM 5896</strain>
    </source>
</reference>
<sequence length="320" mass="34588">MTVSNVVNKRFGSMGKDVRAEVERAISELGYRPNASGRSLRLAKRFSIGMVVVDESPTFLADAFITRVVAGLSNYLSQRDYGLVVQGMSARTLPQSALVRRHETDALCVLMSGPASRRRRLLERLAKPGHPVVVLQDVGSDSDGVISIRQDDFGGARELAQHMLSRGGRDFVFMAPDVEWPAIEQRIAGVTSALQGDARSTFAVVNCADGGFSDSQAAIARYVAQSGWPNAIMGGNDQMGISALKWVIDQGLRVPEDILVSGFNAFDTWQYTQPMLTTVISPAYEMGASAGAAILDMLEGNLPSERHRLFPVKLQPGGST</sequence>
<dbReference type="SUPFAM" id="SSF53822">
    <property type="entry name" value="Periplasmic binding protein-like I"/>
    <property type="match status" value="1"/>
</dbReference>
<dbReference type="SMART" id="SM00354">
    <property type="entry name" value="HTH_LACI"/>
    <property type="match status" value="1"/>
</dbReference>
<comment type="caution">
    <text evidence="5">The sequence shown here is derived from an EMBL/GenBank/DDBJ whole genome shotgun (WGS) entry which is preliminary data.</text>
</comment>
<dbReference type="InterPro" id="IPR000843">
    <property type="entry name" value="HTH_LacI"/>
</dbReference>
<dbReference type="Pfam" id="PF13377">
    <property type="entry name" value="Peripla_BP_3"/>
    <property type="match status" value="1"/>
</dbReference>
<evidence type="ECO:0000256" key="2">
    <source>
        <dbReference type="ARBA" id="ARBA00023125"/>
    </source>
</evidence>
<dbReference type="GO" id="GO:0003677">
    <property type="term" value="F:DNA binding"/>
    <property type="evidence" value="ECO:0007669"/>
    <property type="project" value="UniProtKB-KW"/>
</dbReference>
<evidence type="ECO:0000256" key="1">
    <source>
        <dbReference type="ARBA" id="ARBA00023015"/>
    </source>
</evidence>
<evidence type="ECO:0000313" key="5">
    <source>
        <dbReference type="EMBL" id="MDQ0395891.1"/>
    </source>
</evidence>
<keyword evidence="1" id="KW-0805">Transcription regulation</keyword>
<dbReference type="CDD" id="cd01392">
    <property type="entry name" value="HTH_LacI"/>
    <property type="match status" value="1"/>
</dbReference>
<dbReference type="InterPro" id="IPR010982">
    <property type="entry name" value="Lambda_DNA-bd_dom_sf"/>
</dbReference>
<keyword evidence="6" id="KW-1185">Reference proteome</keyword>
<dbReference type="PANTHER" id="PTHR30146">
    <property type="entry name" value="LACI-RELATED TRANSCRIPTIONAL REPRESSOR"/>
    <property type="match status" value="1"/>
</dbReference>
<evidence type="ECO:0000256" key="3">
    <source>
        <dbReference type="ARBA" id="ARBA00023163"/>
    </source>
</evidence>
<dbReference type="CDD" id="cd06267">
    <property type="entry name" value="PBP1_LacI_sugar_binding-like"/>
    <property type="match status" value="1"/>
</dbReference>
<dbReference type="Gene3D" id="3.40.50.2300">
    <property type="match status" value="2"/>
</dbReference>
<dbReference type="PANTHER" id="PTHR30146:SF109">
    <property type="entry name" value="HTH-TYPE TRANSCRIPTIONAL REGULATOR GALS"/>
    <property type="match status" value="1"/>
</dbReference>
<protein>
    <submittedName>
        <fullName evidence="5">DNA-binding LacI/PurR family transcriptional regulator</fullName>
    </submittedName>
</protein>